<dbReference type="OrthoDB" id="8417148at2759"/>
<protein>
    <submittedName>
        <fullName evidence="2">Uncharacterized protein</fullName>
    </submittedName>
</protein>
<evidence type="ECO:0000313" key="2">
    <source>
        <dbReference type="EMBL" id="GCC17000.1"/>
    </source>
</evidence>
<dbReference type="InterPro" id="IPR028970">
    <property type="entry name" value="DUF4662"/>
</dbReference>
<evidence type="ECO:0000313" key="3">
    <source>
        <dbReference type="Proteomes" id="UP000287033"/>
    </source>
</evidence>
<keyword evidence="3" id="KW-1185">Reference proteome</keyword>
<dbReference type="AlphaFoldDB" id="A0A401RFU0"/>
<organism evidence="2 3">
    <name type="scientific">Chiloscyllium punctatum</name>
    <name type="common">Brownbanded bambooshark</name>
    <name type="synonym">Hemiscyllium punctatum</name>
    <dbReference type="NCBI Taxonomy" id="137246"/>
    <lineage>
        <taxon>Eukaryota</taxon>
        <taxon>Metazoa</taxon>
        <taxon>Chordata</taxon>
        <taxon>Craniata</taxon>
        <taxon>Vertebrata</taxon>
        <taxon>Chondrichthyes</taxon>
        <taxon>Elasmobranchii</taxon>
        <taxon>Galeomorphii</taxon>
        <taxon>Galeoidea</taxon>
        <taxon>Orectolobiformes</taxon>
        <taxon>Hemiscylliidae</taxon>
        <taxon>Chiloscyllium</taxon>
    </lineage>
</organism>
<dbReference type="Proteomes" id="UP000287033">
    <property type="component" value="Unassembled WGS sequence"/>
</dbReference>
<dbReference type="Pfam" id="PF15578">
    <property type="entry name" value="DUF4662"/>
    <property type="match status" value="1"/>
</dbReference>
<accession>A0A401RFU0</accession>
<feature type="region of interest" description="Disordered" evidence="1">
    <location>
        <begin position="131"/>
        <end position="153"/>
    </location>
</feature>
<sequence>GVGNTDLVIVPLKEKDSLAWNGSGPSEQEAEGLAWSERGSECKVGAEEQPLKIHRLTPEEYKRVFSAVVGKALTNTASRPTRKCSLELARKIKEQLYNAVNRPTFREIVHTDGRVEFVERYNTLSRKKVPPHFELDTTGEPDLEEKVSEPWTE</sequence>
<feature type="non-terminal residue" evidence="2">
    <location>
        <position position="1"/>
    </location>
</feature>
<proteinExistence type="predicted"/>
<gene>
    <name evidence="2" type="ORF">chiPu_0022462</name>
</gene>
<feature type="compositionally biased region" description="Basic and acidic residues" evidence="1">
    <location>
        <begin position="144"/>
        <end position="153"/>
    </location>
</feature>
<dbReference type="EMBL" id="BEZZ01008003">
    <property type="protein sequence ID" value="GCC17000.1"/>
    <property type="molecule type" value="Genomic_DNA"/>
</dbReference>
<evidence type="ECO:0000256" key="1">
    <source>
        <dbReference type="SAM" id="MobiDB-lite"/>
    </source>
</evidence>
<reference evidence="2 3" key="1">
    <citation type="journal article" date="2018" name="Nat. Ecol. Evol.">
        <title>Shark genomes provide insights into elasmobranch evolution and the origin of vertebrates.</title>
        <authorList>
            <person name="Hara Y"/>
            <person name="Yamaguchi K"/>
            <person name="Onimaru K"/>
            <person name="Kadota M"/>
            <person name="Koyanagi M"/>
            <person name="Keeley SD"/>
            <person name="Tatsumi K"/>
            <person name="Tanaka K"/>
            <person name="Motone F"/>
            <person name="Kageyama Y"/>
            <person name="Nozu R"/>
            <person name="Adachi N"/>
            <person name="Nishimura O"/>
            <person name="Nakagawa R"/>
            <person name="Tanegashima C"/>
            <person name="Kiyatake I"/>
            <person name="Matsumoto R"/>
            <person name="Murakumo K"/>
            <person name="Nishida K"/>
            <person name="Terakita A"/>
            <person name="Kuratani S"/>
            <person name="Sato K"/>
            <person name="Hyodo S Kuraku.S."/>
        </authorList>
    </citation>
    <scope>NUCLEOTIDE SEQUENCE [LARGE SCALE GENOMIC DNA]</scope>
</reference>
<name>A0A401RFU0_CHIPU</name>
<comment type="caution">
    <text evidence="2">The sequence shown here is derived from an EMBL/GenBank/DDBJ whole genome shotgun (WGS) entry which is preliminary data.</text>
</comment>